<dbReference type="InterPro" id="IPR025565">
    <property type="entry name" value="DUF4328"/>
</dbReference>
<sequence>MHSGPPPGAQPGGYPGAQPGPYGGMPHAGFPQPGMPPAGMPPGGMPPGGAWQGGVPGYAPPMQWTPVQPLRGLATAVSILLGVVAAIDVLSAIAFFRRASLFGDLRDGRLFAFSEADDADDLVEASLGLLGFGALATAIVFMIWFHRARSNTEAWYAPQATMSKGWAIGGWFIPLANYVIPMIVANDTWKRSDPQPAGPMGRPASKALLWAWWIVFGLSGILFSISFGVRETKEDVEDGEVSYLDYIDGGETGDNLAGVSSLLRIAAAVLAILVVQKITKWQSQRLGLEPVGPIAYAPGMPPGGPGFPAPQPGGLYPGSHPGSQPGHYPGSQPGSQPGAQPGAQPGWGGQQPPPAPPTQGPDLHKH</sequence>
<feature type="transmembrane region" description="Helical" evidence="2">
    <location>
        <begin position="127"/>
        <end position="146"/>
    </location>
</feature>
<dbReference type="Pfam" id="PF14219">
    <property type="entry name" value="DUF4328"/>
    <property type="match status" value="1"/>
</dbReference>
<evidence type="ECO:0000256" key="2">
    <source>
        <dbReference type="SAM" id="Phobius"/>
    </source>
</evidence>
<feature type="transmembrane region" description="Helical" evidence="2">
    <location>
        <begin position="256"/>
        <end position="275"/>
    </location>
</feature>
<feature type="transmembrane region" description="Helical" evidence="2">
    <location>
        <begin position="72"/>
        <end position="96"/>
    </location>
</feature>
<gene>
    <name evidence="4" type="ORF">AB0C36_19885</name>
</gene>
<feature type="transmembrane region" description="Helical" evidence="2">
    <location>
        <begin position="166"/>
        <end position="186"/>
    </location>
</feature>
<feature type="region of interest" description="Disordered" evidence="1">
    <location>
        <begin position="302"/>
        <end position="366"/>
    </location>
</feature>
<feature type="transmembrane region" description="Helical" evidence="2">
    <location>
        <begin position="207"/>
        <end position="229"/>
    </location>
</feature>
<protein>
    <submittedName>
        <fullName evidence="4">DUF4328 domain-containing protein</fullName>
    </submittedName>
</protein>
<evidence type="ECO:0000256" key="1">
    <source>
        <dbReference type="SAM" id="MobiDB-lite"/>
    </source>
</evidence>
<dbReference type="RefSeq" id="WP_358355762.1">
    <property type="nucleotide sequence ID" value="NZ_JBEZFP010000049.1"/>
</dbReference>
<feature type="compositionally biased region" description="Pro residues" evidence="1">
    <location>
        <begin position="302"/>
        <end position="311"/>
    </location>
</feature>
<evidence type="ECO:0000313" key="4">
    <source>
        <dbReference type="EMBL" id="MEU8135767.1"/>
    </source>
</evidence>
<comment type="caution">
    <text evidence="4">The sequence shown here is derived from an EMBL/GenBank/DDBJ whole genome shotgun (WGS) entry which is preliminary data.</text>
</comment>
<keyword evidence="2" id="KW-0812">Transmembrane</keyword>
<organism evidence="4 5">
    <name type="scientific">Streptodolium elevatio</name>
    <dbReference type="NCBI Taxonomy" id="3157996"/>
    <lineage>
        <taxon>Bacteria</taxon>
        <taxon>Bacillati</taxon>
        <taxon>Actinomycetota</taxon>
        <taxon>Actinomycetes</taxon>
        <taxon>Kitasatosporales</taxon>
        <taxon>Streptomycetaceae</taxon>
        <taxon>Streptodolium</taxon>
    </lineage>
</organism>
<reference evidence="4 5" key="1">
    <citation type="submission" date="2024-06" db="EMBL/GenBank/DDBJ databases">
        <title>The Natural Products Discovery Center: Release of the First 8490 Sequenced Strains for Exploring Actinobacteria Biosynthetic Diversity.</title>
        <authorList>
            <person name="Kalkreuter E."/>
            <person name="Kautsar S.A."/>
            <person name="Yang D."/>
            <person name="Bader C.D."/>
            <person name="Teijaro C.N."/>
            <person name="Fluegel L."/>
            <person name="Davis C.M."/>
            <person name="Simpson J.R."/>
            <person name="Lauterbach L."/>
            <person name="Steele A.D."/>
            <person name="Gui C."/>
            <person name="Meng S."/>
            <person name="Li G."/>
            <person name="Viehrig K."/>
            <person name="Ye F."/>
            <person name="Su P."/>
            <person name="Kiefer A.F."/>
            <person name="Nichols A."/>
            <person name="Cepeda A.J."/>
            <person name="Yan W."/>
            <person name="Fan B."/>
            <person name="Jiang Y."/>
            <person name="Adhikari A."/>
            <person name="Zheng C.-J."/>
            <person name="Schuster L."/>
            <person name="Cowan T.M."/>
            <person name="Smanski M.J."/>
            <person name="Chevrette M.G."/>
            <person name="De Carvalho L.P.S."/>
            <person name="Shen B."/>
        </authorList>
    </citation>
    <scope>NUCLEOTIDE SEQUENCE [LARGE SCALE GENOMIC DNA]</scope>
    <source>
        <strain evidence="4 5">NPDC048946</strain>
    </source>
</reference>
<keyword evidence="2" id="KW-1133">Transmembrane helix</keyword>
<proteinExistence type="predicted"/>
<keyword evidence="2" id="KW-0472">Membrane</keyword>
<feature type="region of interest" description="Disordered" evidence="1">
    <location>
        <begin position="1"/>
        <end position="52"/>
    </location>
</feature>
<feature type="domain" description="DUF4328" evidence="3">
    <location>
        <begin position="111"/>
        <end position="280"/>
    </location>
</feature>
<dbReference type="EMBL" id="JBEZFP010000049">
    <property type="protein sequence ID" value="MEU8135767.1"/>
    <property type="molecule type" value="Genomic_DNA"/>
</dbReference>
<feature type="compositionally biased region" description="Low complexity" evidence="1">
    <location>
        <begin position="312"/>
        <end position="344"/>
    </location>
</feature>
<dbReference type="Proteomes" id="UP001551482">
    <property type="component" value="Unassembled WGS sequence"/>
</dbReference>
<evidence type="ECO:0000259" key="3">
    <source>
        <dbReference type="Pfam" id="PF14219"/>
    </source>
</evidence>
<evidence type="ECO:0000313" key="5">
    <source>
        <dbReference type="Proteomes" id="UP001551482"/>
    </source>
</evidence>
<accession>A0ABV3DJ34</accession>
<keyword evidence="5" id="KW-1185">Reference proteome</keyword>
<feature type="compositionally biased region" description="Pro residues" evidence="1">
    <location>
        <begin position="33"/>
        <end position="45"/>
    </location>
</feature>
<name>A0ABV3DJ34_9ACTN</name>